<dbReference type="EMBL" id="CAXIEN010000121">
    <property type="protein sequence ID" value="CAL1279430.1"/>
    <property type="molecule type" value="Genomic_DNA"/>
</dbReference>
<proteinExistence type="predicted"/>
<keyword evidence="3" id="KW-1185">Reference proteome</keyword>
<evidence type="ECO:0000313" key="3">
    <source>
        <dbReference type="Proteomes" id="UP001497382"/>
    </source>
</evidence>
<protein>
    <submittedName>
        <fullName evidence="2">Uncharacterized protein</fullName>
    </submittedName>
</protein>
<reference evidence="2 3" key="1">
    <citation type="submission" date="2024-04" db="EMBL/GenBank/DDBJ databases">
        <authorList>
            <person name="Rising A."/>
            <person name="Reimegard J."/>
            <person name="Sonavane S."/>
            <person name="Akerstrom W."/>
            <person name="Nylinder S."/>
            <person name="Hedman E."/>
            <person name="Kallberg Y."/>
        </authorList>
    </citation>
    <scope>NUCLEOTIDE SEQUENCE [LARGE SCALE GENOMIC DNA]</scope>
</reference>
<name>A0AAV2A5Z0_9ARAC</name>
<evidence type="ECO:0000256" key="1">
    <source>
        <dbReference type="SAM" id="Phobius"/>
    </source>
</evidence>
<dbReference type="AlphaFoldDB" id="A0AAV2A5Z0"/>
<sequence length="128" mass="14148">MNNLDIRNRIKHLGMEPETKNSVQGPHKIVVLFGIIFCTVVAVLLLVLYYPSDSVEKEFDKAFEKVTPIGNLKDWDLTNTGHEDTSRTRVEDMARALEDFGAAFLALVAVGCVAVGLTCLFCACCILK</sequence>
<gene>
    <name evidence="2" type="ORF">LARSCL_LOCUS10352</name>
</gene>
<comment type="caution">
    <text evidence="2">The sequence shown here is derived from an EMBL/GenBank/DDBJ whole genome shotgun (WGS) entry which is preliminary data.</text>
</comment>
<dbReference type="Proteomes" id="UP001497382">
    <property type="component" value="Unassembled WGS sequence"/>
</dbReference>
<feature type="transmembrane region" description="Helical" evidence="1">
    <location>
        <begin position="29"/>
        <end position="50"/>
    </location>
</feature>
<feature type="transmembrane region" description="Helical" evidence="1">
    <location>
        <begin position="102"/>
        <end position="127"/>
    </location>
</feature>
<keyword evidence="1" id="KW-0812">Transmembrane</keyword>
<organism evidence="2 3">
    <name type="scientific">Larinioides sclopetarius</name>
    <dbReference type="NCBI Taxonomy" id="280406"/>
    <lineage>
        <taxon>Eukaryota</taxon>
        <taxon>Metazoa</taxon>
        <taxon>Ecdysozoa</taxon>
        <taxon>Arthropoda</taxon>
        <taxon>Chelicerata</taxon>
        <taxon>Arachnida</taxon>
        <taxon>Araneae</taxon>
        <taxon>Araneomorphae</taxon>
        <taxon>Entelegynae</taxon>
        <taxon>Araneoidea</taxon>
        <taxon>Araneidae</taxon>
        <taxon>Larinioides</taxon>
    </lineage>
</organism>
<keyword evidence="1" id="KW-1133">Transmembrane helix</keyword>
<evidence type="ECO:0000313" key="2">
    <source>
        <dbReference type="EMBL" id="CAL1279430.1"/>
    </source>
</evidence>
<accession>A0AAV2A5Z0</accession>
<keyword evidence="1" id="KW-0472">Membrane</keyword>